<gene>
    <name evidence="1" type="ORF">I4F81_011536</name>
</gene>
<sequence>MTSGLSGADSGLSPHLRRSLGNTGIDVSPLGFGASPLGGVFGDVDEADGIRSVHEAVKLGVNFFDVSPYYGATKAETVLGKALKELPRDSFVVGSKVGRYGESTFDFSAARVTASVEESLARLNVDRLDLVQCHDIEFGDLDQVVNETLPALVKLREAGKVRAVGITGYPLDIFPYVLDRVPPGTLDVVLSYCRYTLADDALAGMLPALKAAGVGVINAAPLSMGLLTDAGPPPWHPASAAVKEASAAAAALCKERGSSLAALALQYALNADPLSVTSTVVGIDSTATLAKNVAVMMTPMDKTLLRDVKAIFKPVANVAWASGKFPGA</sequence>
<comment type="caution">
    <text evidence="1">The sequence shown here is derived from an EMBL/GenBank/DDBJ whole genome shotgun (WGS) entry which is preliminary data.</text>
</comment>
<dbReference type="EMBL" id="CM020620">
    <property type="protein sequence ID" value="KAK1869054.1"/>
    <property type="molecule type" value="Genomic_DNA"/>
</dbReference>
<evidence type="ECO:0000313" key="1">
    <source>
        <dbReference type="EMBL" id="KAK1869054.1"/>
    </source>
</evidence>
<reference evidence="1" key="1">
    <citation type="submission" date="2019-11" db="EMBL/GenBank/DDBJ databases">
        <title>Nori genome reveals adaptations in red seaweeds to the harsh intertidal environment.</title>
        <authorList>
            <person name="Wang D."/>
            <person name="Mao Y."/>
        </authorList>
    </citation>
    <scope>NUCLEOTIDE SEQUENCE</scope>
    <source>
        <tissue evidence="1">Gametophyte</tissue>
    </source>
</reference>
<proteinExistence type="predicted"/>
<evidence type="ECO:0000313" key="2">
    <source>
        <dbReference type="Proteomes" id="UP000798662"/>
    </source>
</evidence>
<keyword evidence="2" id="KW-1185">Reference proteome</keyword>
<dbReference type="Proteomes" id="UP000798662">
    <property type="component" value="Chromosome 3"/>
</dbReference>
<name>A0ACC3CFV5_PYRYE</name>
<accession>A0ACC3CFV5</accession>
<organism evidence="1 2">
    <name type="scientific">Pyropia yezoensis</name>
    <name type="common">Susabi-nori</name>
    <name type="synonym">Porphyra yezoensis</name>
    <dbReference type="NCBI Taxonomy" id="2788"/>
    <lineage>
        <taxon>Eukaryota</taxon>
        <taxon>Rhodophyta</taxon>
        <taxon>Bangiophyceae</taxon>
        <taxon>Bangiales</taxon>
        <taxon>Bangiaceae</taxon>
        <taxon>Pyropia</taxon>
    </lineage>
</organism>
<protein>
    <submittedName>
        <fullName evidence="1">Uncharacterized protein</fullName>
    </submittedName>
</protein>